<organism evidence="4 5">
    <name type="scientific">Pseudopithomyces chartarum</name>
    <dbReference type="NCBI Taxonomy" id="1892770"/>
    <lineage>
        <taxon>Eukaryota</taxon>
        <taxon>Fungi</taxon>
        <taxon>Dikarya</taxon>
        <taxon>Ascomycota</taxon>
        <taxon>Pezizomycotina</taxon>
        <taxon>Dothideomycetes</taxon>
        <taxon>Pleosporomycetidae</taxon>
        <taxon>Pleosporales</taxon>
        <taxon>Massarineae</taxon>
        <taxon>Didymosphaeriaceae</taxon>
        <taxon>Pseudopithomyces</taxon>
    </lineage>
</organism>
<feature type="transmembrane region" description="Helical" evidence="2">
    <location>
        <begin position="114"/>
        <end position="133"/>
    </location>
</feature>
<feature type="transmembrane region" description="Helical" evidence="2">
    <location>
        <begin position="472"/>
        <end position="496"/>
    </location>
</feature>
<keyword evidence="2" id="KW-0812">Transmembrane</keyword>
<keyword evidence="5" id="KW-1185">Reference proteome</keyword>
<dbReference type="AlphaFoldDB" id="A0AAN6RC78"/>
<keyword evidence="2" id="KW-0472">Membrane</keyword>
<feature type="compositionally biased region" description="Basic and acidic residues" evidence="1">
    <location>
        <begin position="50"/>
        <end position="62"/>
    </location>
</feature>
<name>A0AAN6RC78_9PLEO</name>
<sequence length="540" mass="60895">MSTSPITTPTLGCQIAPHYEHDYDSSSSSDSTSGEEEEEVHDSEAQVQRGESDPDSLEKAETQQEIAAIRTSTRPTLKTRTRSSRRGQPEPSVGFFHWKMAGVRLHVLKLWCRTNLILAAAILALLSMFWGALLNQETRIGNLEVLVVDFDGYGNDAVEPFVGPFVTQHIQNVVFGDWSLGFTYRRREEFNNDFEKVIESVYDFKAWAAIIIFEDATARLEAAIRGEYEIYKPESACAIVINTARDPATTSSYVAPALDKIQKSVVSNFGPAPQAISPGIECDEIDLRPFGPPIATPATSIGLIYLIILSFFSFTFFLPIHLKYLSPRGHPPLHFTHLIAWRYLATVMSYFLLSCIYSLVSLMFLFPFDGEPGSHVHRESKVIAYGRATWMVYWMVNWLGMTALGLASENMAMLLGTPWTAIWLIFWVITNVSTGFYPIVLENSFFRWGYAWPIHNVAEATRQILFDLHPRIGLNLGILVVWVVIGTALFPLCCFFMRWNTIRVKKAAAAKDAAWQQQMKKEREDPSLLARITTAQRKPA</sequence>
<feature type="transmembrane region" description="Helical" evidence="2">
    <location>
        <begin position="419"/>
        <end position="440"/>
    </location>
</feature>
<feature type="transmembrane region" description="Helical" evidence="2">
    <location>
        <begin position="388"/>
        <end position="407"/>
    </location>
</feature>
<keyword evidence="2" id="KW-1133">Transmembrane helix</keyword>
<gene>
    <name evidence="4" type="ORF">GRF29_1536g1202857</name>
</gene>
<evidence type="ECO:0000313" key="4">
    <source>
        <dbReference type="EMBL" id="KAK3197278.1"/>
    </source>
</evidence>
<feature type="region of interest" description="Disordered" evidence="1">
    <location>
        <begin position="1"/>
        <end position="89"/>
    </location>
</feature>
<dbReference type="Proteomes" id="UP001280581">
    <property type="component" value="Unassembled WGS sequence"/>
</dbReference>
<dbReference type="GO" id="GO:0016020">
    <property type="term" value="C:membrane"/>
    <property type="evidence" value="ECO:0007669"/>
    <property type="project" value="TreeGrafter"/>
</dbReference>
<dbReference type="PANTHER" id="PTHR34814">
    <property type="entry name" value="NITROSOGUANIDINE RESISTANCE PROTEIN SNG1"/>
    <property type="match status" value="1"/>
</dbReference>
<proteinExistence type="predicted"/>
<dbReference type="PANTHER" id="PTHR34814:SF1">
    <property type="entry name" value="NITROSOGUANIDINE RESISTANCE PROTEIN SNG1"/>
    <property type="match status" value="1"/>
</dbReference>
<comment type="caution">
    <text evidence="4">The sequence shown here is derived from an EMBL/GenBank/DDBJ whole genome shotgun (WGS) entry which is preliminary data.</text>
</comment>
<reference evidence="4 5" key="1">
    <citation type="submission" date="2021-02" db="EMBL/GenBank/DDBJ databases">
        <title>Genome assembly of Pseudopithomyces chartarum.</title>
        <authorList>
            <person name="Jauregui R."/>
            <person name="Singh J."/>
            <person name="Voisey C."/>
        </authorList>
    </citation>
    <scope>NUCLEOTIDE SEQUENCE [LARGE SCALE GENOMIC DNA]</scope>
    <source>
        <strain evidence="4 5">AGR01</strain>
    </source>
</reference>
<feature type="domain" description="DUF3533" evidence="3">
    <location>
        <begin position="115"/>
        <end position="487"/>
    </location>
</feature>
<feature type="compositionally biased region" description="Polar residues" evidence="1">
    <location>
        <begin position="1"/>
        <end position="11"/>
    </location>
</feature>
<evidence type="ECO:0000256" key="2">
    <source>
        <dbReference type="SAM" id="Phobius"/>
    </source>
</evidence>
<evidence type="ECO:0000313" key="5">
    <source>
        <dbReference type="Proteomes" id="UP001280581"/>
    </source>
</evidence>
<dbReference type="Pfam" id="PF12051">
    <property type="entry name" value="DUF3533"/>
    <property type="match status" value="1"/>
</dbReference>
<protein>
    <recommendedName>
        <fullName evidence="3">DUF3533 domain-containing protein</fullName>
    </recommendedName>
</protein>
<accession>A0AAN6RC78</accession>
<feature type="transmembrane region" description="Helical" evidence="2">
    <location>
        <begin position="302"/>
        <end position="322"/>
    </location>
</feature>
<evidence type="ECO:0000256" key="1">
    <source>
        <dbReference type="SAM" id="MobiDB-lite"/>
    </source>
</evidence>
<dbReference type="InterPro" id="IPR053001">
    <property type="entry name" value="MNNG_permease-like"/>
</dbReference>
<feature type="transmembrane region" description="Helical" evidence="2">
    <location>
        <begin position="343"/>
        <end position="368"/>
    </location>
</feature>
<dbReference type="InterPro" id="IPR022703">
    <property type="entry name" value="DUF3533"/>
</dbReference>
<dbReference type="EMBL" id="WVTA01000021">
    <property type="protein sequence ID" value="KAK3197278.1"/>
    <property type="molecule type" value="Genomic_DNA"/>
</dbReference>
<evidence type="ECO:0000259" key="3">
    <source>
        <dbReference type="Pfam" id="PF12051"/>
    </source>
</evidence>